<reference evidence="1 3" key="2">
    <citation type="submission" date="2018-11" db="EMBL/GenBank/DDBJ databases">
        <authorList>
            <consortium name="Pathogen Informatics"/>
        </authorList>
    </citation>
    <scope>NUCLEOTIDE SEQUENCE [LARGE SCALE GENOMIC DNA]</scope>
</reference>
<dbReference type="SUPFAM" id="SSF103657">
    <property type="entry name" value="BAR/IMD domain-like"/>
    <property type="match status" value="1"/>
</dbReference>
<evidence type="ECO:0000313" key="1">
    <source>
        <dbReference type="EMBL" id="VDN57011.1"/>
    </source>
</evidence>
<dbReference type="AlphaFoldDB" id="A0A0N4U6Q8"/>
<dbReference type="GO" id="GO:0051764">
    <property type="term" value="P:actin crosslink formation"/>
    <property type="evidence" value="ECO:0007669"/>
    <property type="project" value="TreeGrafter"/>
</dbReference>
<keyword evidence="3" id="KW-1185">Reference proteome</keyword>
<name>A0A0N4U6Q8_DRAME</name>
<protein>
    <submittedName>
        <fullName evidence="4">SH3 domain-containing protein</fullName>
    </submittedName>
</protein>
<dbReference type="PANTHER" id="PTHR14206:SF7">
    <property type="entry name" value="INSULIN RECEPTOR SUBSTRATE 53 KDA, ISOFORM A"/>
    <property type="match status" value="1"/>
</dbReference>
<dbReference type="Proteomes" id="UP000274756">
    <property type="component" value="Unassembled WGS sequence"/>
</dbReference>
<accession>A0A0N4U6Q8</accession>
<dbReference type="GO" id="GO:0051017">
    <property type="term" value="P:actin filament bundle assembly"/>
    <property type="evidence" value="ECO:0007669"/>
    <property type="project" value="TreeGrafter"/>
</dbReference>
<evidence type="ECO:0000313" key="3">
    <source>
        <dbReference type="Proteomes" id="UP000274756"/>
    </source>
</evidence>
<dbReference type="Proteomes" id="UP000038040">
    <property type="component" value="Unplaced"/>
</dbReference>
<dbReference type="InterPro" id="IPR027267">
    <property type="entry name" value="AH/BAR_dom_sf"/>
</dbReference>
<sequence length="467" mass="53341">MKSLDVLNTNVDQTVIDNGGMTLDKMVDGTHEQLFELFQPAAKMVADASTQLLHSFDDLNKSSEAYIKALQKLAESGRKCNVLSKQRIYEINEIVNMMKKLLEIQNDNTQKFSDYVTKVNQYSKEEKNKLKAIRGSYKEREKLTKKKLRKQNESNLKLQAFYDEELHEIASHQHQRYKFFVDKNKEWLNGYLSMLICLRQLLDISDYRNGIEHETKEKSIMINGEEMEKISHENGHQQNGELMTNGSIMKKETIGFKYTRQTPINSERAIQNSDKSLRNICELVSQKDSEPDELEPLDSDSKAKLATYTFMKTVSDINTPKCINNFRSSGIECEMNSVGTQTNAYFGGNAIYNGDKITNLNGTLPSSIPSDRNSTTAANAEIITNDFQNRTFQTRDCGKTVECVYGFQQQSSNQLSLLPGDLAVLIKCEQDGFQQNTSKCIQPNISYFYHLSDLMIKEVLIFVILVM</sequence>
<dbReference type="Gene3D" id="1.20.1270.60">
    <property type="entry name" value="Arfaptin homology (AH) domain/BAR domain"/>
    <property type="match status" value="1"/>
</dbReference>
<dbReference type="PANTHER" id="PTHR14206">
    <property type="entry name" value="BRAIN-SPECIFIC ANGIOGENESIS INHIBITOR 1-ASSOCIATED PROTEIN 2"/>
    <property type="match status" value="1"/>
</dbReference>
<dbReference type="OrthoDB" id="10255964at2759"/>
<dbReference type="WBParaSite" id="DME_0000262401-mRNA-1">
    <property type="protein sequence ID" value="DME_0000262401-mRNA-1"/>
    <property type="gene ID" value="DME_0000262401"/>
</dbReference>
<dbReference type="GO" id="GO:0005654">
    <property type="term" value="C:nucleoplasm"/>
    <property type="evidence" value="ECO:0007669"/>
    <property type="project" value="TreeGrafter"/>
</dbReference>
<reference evidence="4" key="1">
    <citation type="submission" date="2017-02" db="UniProtKB">
        <authorList>
            <consortium name="WormBaseParasite"/>
        </authorList>
    </citation>
    <scope>IDENTIFICATION</scope>
</reference>
<dbReference type="GO" id="GO:0030838">
    <property type="term" value="P:positive regulation of actin filament polymerization"/>
    <property type="evidence" value="ECO:0007669"/>
    <property type="project" value="TreeGrafter"/>
</dbReference>
<dbReference type="GO" id="GO:0005829">
    <property type="term" value="C:cytosol"/>
    <property type="evidence" value="ECO:0007669"/>
    <property type="project" value="TreeGrafter"/>
</dbReference>
<proteinExistence type="predicted"/>
<gene>
    <name evidence="1" type="ORF">DME_LOCUS6984</name>
</gene>
<dbReference type="InterPro" id="IPR027681">
    <property type="entry name" value="IRSp53/IRTKS/Pinkbar"/>
</dbReference>
<organism evidence="2 4">
    <name type="scientific">Dracunculus medinensis</name>
    <name type="common">Guinea worm</name>
    <dbReference type="NCBI Taxonomy" id="318479"/>
    <lineage>
        <taxon>Eukaryota</taxon>
        <taxon>Metazoa</taxon>
        <taxon>Ecdysozoa</taxon>
        <taxon>Nematoda</taxon>
        <taxon>Chromadorea</taxon>
        <taxon>Rhabditida</taxon>
        <taxon>Spirurina</taxon>
        <taxon>Dracunculoidea</taxon>
        <taxon>Dracunculidae</taxon>
        <taxon>Dracunculus</taxon>
    </lineage>
</organism>
<dbReference type="EMBL" id="UYYG01001158">
    <property type="protein sequence ID" value="VDN57011.1"/>
    <property type="molecule type" value="Genomic_DNA"/>
</dbReference>
<evidence type="ECO:0000313" key="4">
    <source>
        <dbReference type="WBParaSite" id="DME_0000262401-mRNA-1"/>
    </source>
</evidence>
<evidence type="ECO:0000313" key="2">
    <source>
        <dbReference type="Proteomes" id="UP000038040"/>
    </source>
</evidence>